<dbReference type="AlphaFoldDB" id="A0A9Q3ZNS1"/>
<reference evidence="5" key="1">
    <citation type="journal article" date="2021" name="Environ. Microbiol.">
        <title>Cryptic niche differentiation of novel sediment ecotypes of Rugeria pomeroyi correlates with nitrate respiration.</title>
        <authorList>
            <person name="Lin X."/>
            <person name="McNichol J."/>
            <person name="Chu X."/>
            <person name="Qian Y."/>
            <person name="Luo H."/>
        </authorList>
    </citation>
    <scope>NUCLEOTIDE SEQUENCE</scope>
    <source>
        <strain evidence="5">SZCCDBB064</strain>
    </source>
</reference>
<proteinExistence type="predicted"/>
<dbReference type="EMBL" id="JAGQAF010000004">
    <property type="protein sequence ID" value="MCE8537302.1"/>
    <property type="molecule type" value="Genomic_DNA"/>
</dbReference>
<gene>
    <name evidence="5" type="ORF">KBY27_07510</name>
</gene>
<name>A0A9Q3ZNS1_9RHOB</name>
<evidence type="ECO:0000256" key="2">
    <source>
        <dbReference type="PROSITE-ProRule" id="PRU00335"/>
    </source>
</evidence>
<accession>A0A9Q3ZNS1</accession>
<feature type="compositionally biased region" description="Basic residues" evidence="3">
    <location>
        <begin position="8"/>
        <end position="17"/>
    </location>
</feature>
<keyword evidence="1 2" id="KW-0238">DNA-binding</keyword>
<evidence type="ECO:0000256" key="1">
    <source>
        <dbReference type="ARBA" id="ARBA00023125"/>
    </source>
</evidence>
<dbReference type="Gene3D" id="1.10.357.10">
    <property type="entry name" value="Tetracycline Repressor, domain 2"/>
    <property type="match status" value="1"/>
</dbReference>
<feature type="DNA-binding region" description="H-T-H motif" evidence="2">
    <location>
        <begin position="43"/>
        <end position="62"/>
    </location>
</feature>
<feature type="domain" description="HTH tetR-type" evidence="4">
    <location>
        <begin position="20"/>
        <end position="80"/>
    </location>
</feature>
<dbReference type="RefSeq" id="WP_234219169.1">
    <property type="nucleotide sequence ID" value="NZ_JAGQAF010000004.1"/>
</dbReference>
<dbReference type="PROSITE" id="PS50977">
    <property type="entry name" value="HTH_TETR_2"/>
    <property type="match status" value="1"/>
</dbReference>
<dbReference type="InterPro" id="IPR009057">
    <property type="entry name" value="Homeodomain-like_sf"/>
</dbReference>
<dbReference type="Proteomes" id="UP000813672">
    <property type="component" value="Unassembled WGS sequence"/>
</dbReference>
<dbReference type="PANTHER" id="PTHR43479">
    <property type="entry name" value="ACREF/ENVCD OPERON REPRESSOR-RELATED"/>
    <property type="match status" value="1"/>
</dbReference>
<feature type="region of interest" description="Disordered" evidence="3">
    <location>
        <begin position="1"/>
        <end position="20"/>
    </location>
</feature>
<evidence type="ECO:0000256" key="3">
    <source>
        <dbReference type="SAM" id="MobiDB-lite"/>
    </source>
</evidence>
<dbReference type="PANTHER" id="PTHR43479:SF11">
    <property type="entry name" value="ACREF_ENVCD OPERON REPRESSOR-RELATED"/>
    <property type="match status" value="1"/>
</dbReference>
<dbReference type="SUPFAM" id="SSF46689">
    <property type="entry name" value="Homeodomain-like"/>
    <property type="match status" value="1"/>
</dbReference>
<evidence type="ECO:0000259" key="4">
    <source>
        <dbReference type="PROSITE" id="PS50977"/>
    </source>
</evidence>
<evidence type="ECO:0000313" key="6">
    <source>
        <dbReference type="Proteomes" id="UP000813672"/>
    </source>
</evidence>
<evidence type="ECO:0000313" key="5">
    <source>
        <dbReference type="EMBL" id="MCE8537302.1"/>
    </source>
</evidence>
<dbReference type="Pfam" id="PF00440">
    <property type="entry name" value="TetR_N"/>
    <property type="match status" value="1"/>
</dbReference>
<dbReference type="InterPro" id="IPR001647">
    <property type="entry name" value="HTH_TetR"/>
</dbReference>
<dbReference type="InterPro" id="IPR050624">
    <property type="entry name" value="HTH-type_Tx_Regulator"/>
</dbReference>
<organism evidence="5 6">
    <name type="scientific">Ruegeria pomeroyi</name>
    <dbReference type="NCBI Taxonomy" id="89184"/>
    <lineage>
        <taxon>Bacteria</taxon>
        <taxon>Pseudomonadati</taxon>
        <taxon>Pseudomonadota</taxon>
        <taxon>Alphaproteobacteria</taxon>
        <taxon>Rhodobacterales</taxon>
        <taxon>Roseobacteraceae</taxon>
        <taxon>Ruegeria</taxon>
    </lineage>
</organism>
<comment type="caution">
    <text evidence="5">The sequence shown here is derived from an EMBL/GenBank/DDBJ whole genome shotgun (WGS) entry which is preliminary data.</text>
</comment>
<protein>
    <submittedName>
        <fullName evidence="5">TetR/AcrR family transcriptional regulator</fullName>
    </submittedName>
</protein>
<sequence>MNEMPAKLKARAARKNAKRDEKKRQIATSAIEALKELGYANTSLRDIAEKSDLSLGMLHYYFEDRTDLIIYCVQLYKQEFVRNITDALKKAQGRERVIDAFSEALVTSIVDDNMTHRLWYDIRTQAMFDATFRPVVAEIEGMLIEIVATAFKKAGHDAPENVEMSYALLDGAFRFLMQNQIGKDQGSREELTATFRALLTRFL</sequence>
<dbReference type="GO" id="GO:0003677">
    <property type="term" value="F:DNA binding"/>
    <property type="evidence" value="ECO:0007669"/>
    <property type="project" value="UniProtKB-UniRule"/>
</dbReference>